<name>A0A1W2D156_9SPHI</name>
<dbReference type="RefSeq" id="WP_084289510.1">
    <property type="nucleotide sequence ID" value="NZ_FWYB01000005.1"/>
</dbReference>
<dbReference type="Proteomes" id="UP000192678">
    <property type="component" value="Unassembled WGS sequence"/>
</dbReference>
<dbReference type="STRING" id="475255.SAMN04488101_105172"/>
<evidence type="ECO:0000313" key="2">
    <source>
        <dbReference type="Proteomes" id="UP000192678"/>
    </source>
</evidence>
<protein>
    <recommendedName>
        <fullName evidence="3">Alginate lyase</fullName>
    </recommendedName>
</protein>
<dbReference type="EMBL" id="FWYB01000005">
    <property type="protein sequence ID" value="SMC91251.1"/>
    <property type="molecule type" value="Genomic_DNA"/>
</dbReference>
<evidence type="ECO:0008006" key="3">
    <source>
        <dbReference type="Google" id="ProtNLM"/>
    </source>
</evidence>
<sequence>MKLVKFISTCLISTVYFNALGQGPILIQKQINNHLVMDGTKKPLERGWSLITPAEQKKGEVSLVKAEGINIKCLEGEAITFGVTQGTVPEFKPSNNYTIEVKAKIVKNNGRGLDLYVRDGKNVSRLICITHNRVIINGEKVPVATLNGKEFHTYRLAVEREERKMHIYIDGIYKSTSDLVLHGGKPLFSFGKGNVKSDTEIVINYITYDLTGAYAPNI</sequence>
<reference evidence="1 2" key="1">
    <citation type="submission" date="2017-04" db="EMBL/GenBank/DDBJ databases">
        <authorList>
            <person name="Afonso C.L."/>
            <person name="Miller P.J."/>
            <person name="Scott M.A."/>
            <person name="Spackman E."/>
            <person name="Goraichik I."/>
            <person name="Dimitrov K.M."/>
            <person name="Suarez D.L."/>
            <person name="Swayne D.E."/>
        </authorList>
    </citation>
    <scope>NUCLEOTIDE SEQUENCE [LARGE SCALE GENOMIC DNA]</scope>
    <source>
        <strain evidence="1 2">DSM 19625</strain>
    </source>
</reference>
<proteinExistence type="predicted"/>
<accession>A0A1W2D156</accession>
<dbReference type="OrthoDB" id="9809583at2"/>
<gene>
    <name evidence="1" type="ORF">SAMN04488101_105172</name>
</gene>
<dbReference type="AlphaFoldDB" id="A0A1W2D156"/>
<evidence type="ECO:0000313" key="1">
    <source>
        <dbReference type="EMBL" id="SMC91251.1"/>
    </source>
</evidence>
<keyword evidence="2" id="KW-1185">Reference proteome</keyword>
<organism evidence="1 2">
    <name type="scientific">Pedobacter nyackensis</name>
    <dbReference type="NCBI Taxonomy" id="475255"/>
    <lineage>
        <taxon>Bacteria</taxon>
        <taxon>Pseudomonadati</taxon>
        <taxon>Bacteroidota</taxon>
        <taxon>Sphingobacteriia</taxon>
        <taxon>Sphingobacteriales</taxon>
        <taxon>Sphingobacteriaceae</taxon>
        <taxon>Pedobacter</taxon>
    </lineage>
</organism>